<keyword evidence="3" id="KW-1133">Transmembrane helix</keyword>
<protein>
    <recommendedName>
        <fullName evidence="6">TonB C-terminal domain-containing protein</fullName>
    </recommendedName>
</protein>
<reference evidence="7 8" key="1">
    <citation type="submission" date="2018-06" db="EMBL/GenBank/DDBJ databases">
        <title>Lujinxingia sediminis gen. nov. sp. nov., a new facultative anaerobic member of the class Deltaproteobacteria, and proposal of Lujinxingaceae fam. nov.</title>
        <authorList>
            <person name="Guo L.-Y."/>
            <person name="Li C.-M."/>
            <person name="Wang S."/>
            <person name="Du Z.-J."/>
        </authorList>
    </citation>
    <scope>NUCLEOTIDE SEQUENCE [LARGE SCALE GENOMIC DNA]</scope>
    <source>
        <strain evidence="7 8">FA350</strain>
    </source>
</reference>
<dbReference type="SUPFAM" id="SSF74653">
    <property type="entry name" value="TolA/TonB C-terminal domain"/>
    <property type="match status" value="1"/>
</dbReference>
<evidence type="ECO:0000256" key="5">
    <source>
        <dbReference type="SAM" id="MobiDB-lite"/>
    </source>
</evidence>
<name>A0A2Z4FKV8_9DELT</name>
<keyword evidence="4" id="KW-0472">Membrane</keyword>
<feature type="compositionally biased region" description="Basic and acidic residues" evidence="5">
    <location>
        <begin position="153"/>
        <end position="167"/>
    </location>
</feature>
<feature type="domain" description="TonB C-terminal" evidence="6">
    <location>
        <begin position="282"/>
        <end position="377"/>
    </location>
</feature>
<dbReference type="EMBL" id="CP030032">
    <property type="protein sequence ID" value="AWV89338.1"/>
    <property type="molecule type" value="Genomic_DNA"/>
</dbReference>
<evidence type="ECO:0000256" key="2">
    <source>
        <dbReference type="ARBA" id="ARBA00022692"/>
    </source>
</evidence>
<dbReference type="InterPro" id="IPR037682">
    <property type="entry name" value="TonB_C"/>
</dbReference>
<evidence type="ECO:0000256" key="1">
    <source>
        <dbReference type="ARBA" id="ARBA00004167"/>
    </source>
</evidence>
<accession>A0A2Z4FKV8</accession>
<proteinExistence type="predicted"/>
<feature type="compositionally biased region" description="Polar residues" evidence="5">
    <location>
        <begin position="131"/>
        <end position="141"/>
    </location>
</feature>
<dbReference type="KEGG" id="bsed:DN745_08310"/>
<keyword evidence="8" id="KW-1185">Reference proteome</keyword>
<gene>
    <name evidence="7" type="ORF">DN745_08310</name>
</gene>
<dbReference type="InterPro" id="IPR006260">
    <property type="entry name" value="TonB/TolA_C"/>
</dbReference>
<organism evidence="7 8">
    <name type="scientific">Bradymonas sediminis</name>
    <dbReference type="NCBI Taxonomy" id="1548548"/>
    <lineage>
        <taxon>Bacteria</taxon>
        <taxon>Deltaproteobacteria</taxon>
        <taxon>Bradymonadales</taxon>
        <taxon>Bradymonadaceae</taxon>
        <taxon>Bradymonas</taxon>
    </lineage>
</organism>
<sequence length="387" mass="42895">MLASMPTSTPPPKRIPPMTPRERRSGGAFWVALGVAALLHIPILAALPHLLRANQPSLTSALEDARDFRLSLVTEPTKTKEEERAELREKLRDELDGQFVSMEAPEVEETPDEARFLDQYASKAREETVRKQSSLPKTKSASAAKPTPTPRPEPARPAEARPAEARPVEQPPEQQPTPTPQKSSPSQDQRPPQAKPESAPTNPLKLAEDGAFKAEAPADFAPDTPARPLSPGDLFPTAQNTPAAIAGDGNFDYLADVTEGEKTLLNRKRSRYWSFMNRLKEAVAEEWSPMEEYRRRDPQGKVYGVKDRYTVLRVTLNGDGSLRTINVAKSSGLKFYDDEAVRAMRSAAPFMNPPEGLKDSDGLIHINFGLLLDVHRGTLRGFRINRR</sequence>
<dbReference type="GO" id="GO:0016020">
    <property type="term" value="C:membrane"/>
    <property type="evidence" value="ECO:0007669"/>
    <property type="project" value="UniProtKB-SubCell"/>
</dbReference>
<dbReference type="OrthoDB" id="5524095at2"/>
<feature type="region of interest" description="Disordered" evidence="5">
    <location>
        <begin position="1"/>
        <end position="21"/>
    </location>
</feature>
<dbReference type="AlphaFoldDB" id="A0A2Z4FKV8"/>
<dbReference type="Pfam" id="PF13103">
    <property type="entry name" value="TonB_2"/>
    <property type="match status" value="1"/>
</dbReference>
<evidence type="ECO:0000256" key="3">
    <source>
        <dbReference type="ARBA" id="ARBA00022989"/>
    </source>
</evidence>
<feature type="region of interest" description="Disordered" evidence="5">
    <location>
        <begin position="217"/>
        <end position="241"/>
    </location>
</feature>
<evidence type="ECO:0000256" key="4">
    <source>
        <dbReference type="ARBA" id="ARBA00023136"/>
    </source>
</evidence>
<feature type="compositionally biased region" description="Pro residues" evidence="5">
    <location>
        <begin position="8"/>
        <end position="19"/>
    </location>
</feature>
<comment type="subcellular location">
    <subcellularLocation>
        <location evidence="1">Membrane</location>
        <topology evidence="1">Single-pass membrane protein</topology>
    </subcellularLocation>
</comment>
<evidence type="ECO:0000313" key="8">
    <source>
        <dbReference type="Proteomes" id="UP000249799"/>
    </source>
</evidence>
<feature type="region of interest" description="Disordered" evidence="5">
    <location>
        <begin position="124"/>
        <end position="204"/>
    </location>
</feature>
<evidence type="ECO:0000259" key="6">
    <source>
        <dbReference type="PROSITE" id="PS52015"/>
    </source>
</evidence>
<dbReference type="GO" id="GO:0055085">
    <property type="term" value="P:transmembrane transport"/>
    <property type="evidence" value="ECO:0007669"/>
    <property type="project" value="InterPro"/>
</dbReference>
<dbReference type="NCBIfam" id="TIGR01352">
    <property type="entry name" value="tonB_Cterm"/>
    <property type="match status" value="1"/>
</dbReference>
<keyword evidence="2" id="KW-0812">Transmembrane</keyword>
<evidence type="ECO:0000313" key="7">
    <source>
        <dbReference type="EMBL" id="AWV89338.1"/>
    </source>
</evidence>
<dbReference type="Gene3D" id="3.30.1150.10">
    <property type="match status" value="1"/>
</dbReference>
<dbReference type="PROSITE" id="PS52015">
    <property type="entry name" value="TONB_CTD"/>
    <property type="match status" value="1"/>
</dbReference>
<feature type="compositionally biased region" description="Pro residues" evidence="5">
    <location>
        <begin position="169"/>
        <end position="179"/>
    </location>
</feature>
<dbReference type="Proteomes" id="UP000249799">
    <property type="component" value="Chromosome"/>
</dbReference>